<dbReference type="OrthoDB" id="9775031at2"/>
<dbReference type="AlphaFoldDB" id="S7TF95"/>
<dbReference type="PANTHER" id="PTHR43584">
    <property type="entry name" value="NUCLEOTIDYL TRANSFERASE"/>
    <property type="match status" value="1"/>
</dbReference>
<dbReference type="PATRIC" id="fig|1121405.3.peg.3295"/>
<dbReference type="PANTHER" id="PTHR43584:SF8">
    <property type="entry name" value="N-ACETYLMURAMATE ALPHA-1-PHOSPHATE URIDYLYLTRANSFERASE"/>
    <property type="match status" value="1"/>
</dbReference>
<dbReference type="Proteomes" id="UP000014977">
    <property type="component" value="Unassembled WGS sequence"/>
</dbReference>
<sequence>MTPDSNIVSIVMAAGRGSRMKDFDGNKTLLPLIPEKSRFEGREPMLVHVLRSLPEGEKAVIVHYRCDDVKTATRNFALTYCLQPTLNGTGGALLAVRAFLEAQTADRVLITMGDVPFVRPETYRALIAKLDTHHMVALGFRPADKKQYGVLEIDGEQVQRIVEWKYWREYSEAARTALEVCNAGIYAVRRGVLTTYLSVLESRPQCVEKERDGRLTTIREYFLTDIIEYMNADGLRVGFVLAEDEMETMGVDDPAALEKAQAYYRRRCPALHDGGAALR</sequence>
<keyword evidence="2" id="KW-0548">Nucleotidyltransferase</keyword>
<dbReference type="SUPFAM" id="SSF53448">
    <property type="entry name" value="Nucleotide-diphospho-sugar transferases"/>
    <property type="match status" value="1"/>
</dbReference>
<dbReference type="eggNOG" id="COG1207">
    <property type="taxonomic scope" value="Bacteria"/>
</dbReference>
<organism evidence="4 5">
    <name type="scientific">Desulfococcus multivorans DSM 2059</name>
    <dbReference type="NCBI Taxonomy" id="1121405"/>
    <lineage>
        <taxon>Bacteria</taxon>
        <taxon>Pseudomonadati</taxon>
        <taxon>Thermodesulfobacteriota</taxon>
        <taxon>Desulfobacteria</taxon>
        <taxon>Desulfobacterales</taxon>
        <taxon>Desulfococcaceae</taxon>
        <taxon>Desulfococcus</taxon>
    </lineage>
</organism>
<evidence type="ECO:0000256" key="2">
    <source>
        <dbReference type="ARBA" id="ARBA00022695"/>
    </source>
</evidence>
<dbReference type="InterPro" id="IPR029044">
    <property type="entry name" value="Nucleotide-diphossugar_trans"/>
</dbReference>
<dbReference type="EMBL" id="ATHJ01000105">
    <property type="protein sequence ID" value="EPR35882.1"/>
    <property type="molecule type" value="Genomic_DNA"/>
</dbReference>
<accession>S7TF95</accession>
<name>S7TF95_DESML</name>
<protein>
    <submittedName>
        <fullName evidence="4">MobA-like NTP transferase domain containing protein</fullName>
    </submittedName>
</protein>
<keyword evidence="5" id="KW-1185">Reference proteome</keyword>
<dbReference type="InterPro" id="IPR050065">
    <property type="entry name" value="GlmU-like"/>
</dbReference>
<keyword evidence="1 4" id="KW-0808">Transferase</keyword>
<dbReference type="STRING" id="897.B2D07_15585"/>
<dbReference type="InterPro" id="IPR025877">
    <property type="entry name" value="MobA-like_NTP_Trfase"/>
</dbReference>
<evidence type="ECO:0000313" key="4">
    <source>
        <dbReference type="EMBL" id="EPR35882.1"/>
    </source>
</evidence>
<comment type="caution">
    <text evidence="4">The sequence shown here is derived from an EMBL/GenBank/DDBJ whole genome shotgun (WGS) entry which is preliminary data.</text>
</comment>
<dbReference type="Pfam" id="PF12804">
    <property type="entry name" value="NTP_transf_3"/>
    <property type="match status" value="1"/>
</dbReference>
<proteinExistence type="predicted"/>
<dbReference type="Gene3D" id="3.90.550.10">
    <property type="entry name" value="Spore Coat Polysaccharide Biosynthesis Protein SpsA, Chain A"/>
    <property type="match status" value="1"/>
</dbReference>
<feature type="domain" description="MobA-like NTP transferase" evidence="3">
    <location>
        <begin position="10"/>
        <end position="137"/>
    </location>
</feature>
<reference evidence="4 5" key="1">
    <citation type="journal article" date="2013" name="Genome Announc.">
        <title>Draft genome sequences for three mercury-methylating, sulfate-reducing bacteria.</title>
        <authorList>
            <person name="Brown S.D."/>
            <person name="Hurt R.A.Jr."/>
            <person name="Gilmour C.C."/>
            <person name="Elias D.A."/>
        </authorList>
    </citation>
    <scope>NUCLEOTIDE SEQUENCE [LARGE SCALE GENOMIC DNA]</scope>
    <source>
        <strain evidence="4 5">DSM 2059</strain>
    </source>
</reference>
<evidence type="ECO:0000313" key="5">
    <source>
        <dbReference type="Proteomes" id="UP000014977"/>
    </source>
</evidence>
<evidence type="ECO:0000256" key="1">
    <source>
        <dbReference type="ARBA" id="ARBA00022679"/>
    </source>
</evidence>
<gene>
    <name evidence="4" type="ORF">dsmv_0587</name>
</gene>
<evidence type="ECO:0000259" key="3">
    <source>
        <dbReference type="Pfam" id="PF12804"/>
    </source>
</evidence>
<dbReference type="GO" id="GO:0016779">
    <property type="term" value="F:nucleotidyltransferase activity"/>
    <property type="evidence" value="ECO:0007669"/>
    <property type="project" value="UniProtKB-KW"/>
</dbReference>
<dbReference type="RefSeq" id="WP_020877698.1">
    <property type="nucleotide sequence ID" value="NZ_ATHJ01000105.1"/>
</dbReference>